<feature type="compositionally biased region" description="Low complexity" evidence="1">
    <location>
        <begin position="75"/>
        <end position="101"/>
    </location>
</feature>
<proteinExistence type="predicted"/>
<evidence type="ECO:0000313" key="3">
    <source>
        <dbReference type="EMBL" id="MCU9593018.1"/>
    </source>
</evidence>
<dbReference type="Gene3D" id="3.40.33.10">
    <property type="entry name" value="CAP"/>
    <property type="match status" value="1"/>
</dbReference>
<dbReference type="InterPro" id="IPR014044">
    <property type="entry name" value="CAP_dom"/>
</dbReference>
<comment type="caution">
    <text evidence="3">The sequence shown here is derived from an EMBL/GenBank/DDBJ whole genome shotgun (WGS) entry which is preliminary data.</text>
</comment>
<dbReference type="CDD" id="cd05379">
    <property type="entry name" value="CAP_bacterial"/>
    <property type="match status" value="1"/>
</dbReference>
<dbReference type="SUPFAM" id="SSF55797">
    <property type="entry name" value="PR-1-like"/>
    <property type="match status" value="1"/>
</dbReference>
<gene>
    <name evidence="3" type="ORF">OEV82_00940</name>
</gene>
<dbReference type="Proteomes" id="UP001208656">
    <property type="component" value="Unassembled WGS sequence"/>
</dbReference>
<organism evidence="3 4">
    <name type="scientific">Pallidibacillus thermolactis</name>
    <dbReference type="NCBI Taxonomy" id="251051"/>
    <lineage>
        <taxon>Bacteria</taxon>
        <taxon>Bacillati</taxon>
        <taxon>Bacillota</taxon>
        <taxon>Bacilli</taxon>
        <taxon>Bacillales</taxon>
        <taxon>Bacillaceae</taxon>
        <taxon>Pallidibacillus</taxon>
    </lineage>
</organism>
<dbReference type="PANTHER" id="PTHR31157">
    <property type="entry name" value="SCP DOMAIN-CONTAINING PROTEIN"/>
    <property type="match status" value="1"/>
</dbReference>
<dbReference type="EMBL" id="JAOUSE010000002">
    <property type="protein sequence ID" value="MCU9593018.1"/>
    <property type="molecule type" value="Genomic_DNA"/>
</dbReference>
<dbReference type="Pfam" id="PF00188">
    <property type="entry name" value="CAP"/>
    <property type="match status" value="1"/>
</dbReference>
<name>A0ABT2WBG9_9BACI</name>
<accession>A0ABT2WBG9</accession>
<dbReference type="InterPro" id="IPR014258">
    <property type="entry name" value="CAP_domain_YkwD-like"/>
</dbReference>
<sequence length="230" mass="26188">MYGNNLNKYQNKHDDDNISALNTNQNSENYPHTKAIVIQEAKYDFVKVDEEKKKQLINKIKEYANNIEAKKNAAEKQQQPPTEPQETQKQQTAERNQQAQQPTAGISEFAQQVIDLTNQHRQKNGLKPLIADAALSNVAQKKSEDMQQNNYFSHTSPTYGSPFDMIRDFGISYNSAGENIAQGQRTPEEVVNAWMNSEGHRANILNPNFTHIGVGFEETGYHWTQMFIGK</sequence>
<feature type="domain" description="SCP" evidence="2">
    <location>
        <begin position="115"/>
        <end position="227"/>
    </location>
</feature>
<feature type="region of interest" description="Disordered" evidence="1">
    <location>
        <begin position="1"/>
        <end position="27"/>
    </location>
</feature>
<dbReference type="NCBIfam" id="TIGR02909">
    <property type="entry name" value="spore_YkwD"/>
    <property type="match status" value="1"/>
</dbReference>
<reference evidence="3 4" key="1">
    <citation type="submission" date="2022-10" db="EMBL/GenBank/DDBJ databases">
        <title>Description of Fervidibacillus gen. nov. in the family Fervidibacillaceae fam. nov. with two species, Fervidibacillus albus sp. nov., and Fervidibacillus halotolerans sp. nov., isolated from tidal flat sediments.</title>
        <authorList>
            <person name="Kwon K.K."/>
            <person name="Yang S.-H."/>
        </authorList>
    </citation>
    <scope>NUCLEOTIDE SEQUENCE [LARGE SCALE GENOMIC DNA]</scope>
    <source>
        <strain evidence="3 4">DSM 23332</strain>
    </source>
</reference>
<keyword evidence="4" id="KW-1185">Reference proteome</keyword>
<evidence type="ECO:0000259" key="2">
    <source>
        <dbReference type="Pfam" id="PF00188"/>
    </source>
</evidence>
<dbReference type="InterPro" id="IPR035940">
    <property type="entry name" value="CAP_sf"/>
</dbReference>
<evidence type="ECO:0000256" key="1">
    <source>
        <dbReference type="SAM" id="MobiDB-lite"/>
    </source>
</evidence>
<feature type="region of interest" description="Disordered" evidence="1">
    <location>
        <begin position="71"/>
        <end position="103"/>
    </location>
</feature>
<evidence type="ECO:0000313" key="4">
    <source>
        <dbReference type="Proteomes" id="UP001208656"/>
    </source>
</evidence>
<protein>
    <submittedName>
        <fullName evidence="3">CAP domain-containing protein</fullName>
    </submittedName>
</protein>
<dbReference type="PANTHER" id="PTHR31157:SF1">
    <property type="entry name" value="SCP DOMAIN-CONTAINING PROTEIN"/>
    <property type="match status" value="1"/>
</dbReference>